<keyword evidence="4" id="KW-1185">Reference proteome</keyword>
<evidence type="ECO:0000313" key="3">
    <source>
        <dbReference type="EMBL" id="NIJ06684.1"/>
    </source>
</evidence>
<accession>A0ABX0TMD2</accession>
<evidence type="ECO:0000256" key="2">
    <source>
        <dbReference type="SAM" id="SignalP"/>
    </source>
</evidence>
<evidence type="ECO:0000313" key="4">
    <source>
        <dbReference type="Proteomes" id="UP000727456"/>
    </source>
</evidence>
<feature type="chain" id="PRO_5046364257" evidence="2">
    <location>
        <begin position="19"/>
        <end position="67"/>
    </location>
</feature>
<organism evidence="3 4">
    <name type="scientific">Sphingomonas vulcanisoli</name>
    <dbReference type="NCBI Taxonomy" id="1658060"/>
    <lineage>
        <taxon>Bacteria</taxon>
        <taxon>Pseudomonadati</taxon>
        <taxon>Pseudomonadota</taxon>
        <taxon>Alphaproteobacteria</taxon>
        <taxon>Sphingomonadales</taxon>
        <taxon>Sphingomonadaceae</taxon>
        <taxon>Sphingomonas</taxon>
    </lineage>
</organism>
<protein>
    <submittedName>
        <fullName evidence="3">PBP1b-binding outer membrane lipoprotein LpoB</fullName>
    </submittedName>
</protein>
<dbReference type="Proteomes" id="UP000727456">
    <property type="component" value="Unassembled WGS sequence"/>
</dbReference>
<feature type="compositionally biased region" description="Basic and acidic residues" evidence="1">
    <location>
        <begin position="58"/>
        <end position="67"/>
    </location>
</feature>
<name>A0ABX0TMD2_9SPHN</name>
<dbReference type="RefSeq" id="WP_167071277.1">
    <property type="nucleotide sequence ID" value="NZ_JAAOZC010000001.1"/>
</dbReference>
<sequence length="67" mass="6878">MKMRIIIAAALGATLALGGCSKTENTNVSVNETTLTGDNLSDTNDLAGNVDNMSDGGDSQKNDPTHP</sequence>
<keyword evidence="3" id="KW-0449">Lipoprotein</keyword>
<dbReference type="PROSITE" id="PS51257">
    <property type="entry name" value="PROKAR_LIPOPROTEIN"/>
    <property type="match status" value="1"/>
</dbReference>
<feature type="compositionally biased region" description="Polar residues" evidence="1">
    <location>
        <begin position="37"/>
        <end position="46"/>
    </location>
</feature>
<reference evidence="3 4" key="1">
    <citation type="submission" date="2020-03" db="EMBL/GenBank/DDBJ databases">
        <title>Genomic Encyclopedia of Type Strains, Phase III (KMG-III): the genomes of soil and plant-associated and newly described type strains.</title>
        <authorList>
            <person name="Whitman W."/>
        </authorList>
    </citation>
    <scope>NUCLEOTIDE SEQUENCE [LARGE SCALE GENOMIC DNA]</scope>
    <source>
        <strain evidence="3 4">CECT 8804</strain>
    </source>
</reference>
<feature type="signal peptide" evidence="2">
    <location>
        <begin position="1"/>
        <end position="18"/>
    </location>
</feature>
<gene>
    <name evidence="3" type="ORF">FHS31_000266</name>
</gene>
<comment type="caution">
    <text evidence="3">The sequence shown here is derived from an EMBL/GenBank/DDBJ whole genome shotgun (WGS) entry which is preliminary data.</text>
</comment>
<evidence type="ECO:0000256" key="1">
    <source>
        <dbReference type="SAM" id="MobiDB-lite"/>
    </source>
</evidence>
<keyword evidence="2" id="KW-0732">Signal</keyword>
<proteinExistence type="predicted"/>
<feature type="region of interest" description="Disordered" evidence="1">
    <location>
        <begin position="33"/>
        <end position="67"/>
    </location>
</feature>
<dbReference type="EMBL" id="JAAOZC010000001">
    <property type="protein sequence ID" value="NIJ06684.1"/>
    <property type="molecule type" value="Genomic_DNA"/>
</dbReference>